<evidence type="ECO:0000256" key="6">
    <source>
        <dbReference type="ARBA" id="ARBA00023239"/>
    </source>
</evidence>
<evidence type="ECO:0000256" key="3">
    <source>
        <dbReference type="ARBA" id="ARBA00012925"/>
    </source>
</evidence>
<comment type="cofactor">
    <cofactor evidence="1">
        <name>Zn(2+)</name>
        <dbReference type="ChEBI" id="CHEBI:29105"/>
    </cofactor>
</comment>
<dbReference type="PROSITE" id="PS00705">
    <property type="entry name" value="PROK_CO2_ANHYDRASE_2"/>
    <property type="match status" value="1"/>
</dbReference>
<dbReference type="InterPro" id="IPR001765">
    <property type="entry name" value="Carbonic_anhydrase"/>
</dbReference>
<name>A0ABY7AP34_9ALTE</name>
<dbReference type="InterPro" id="IPR015892">
    <property type="entry name" value="Carbonic_anhydrase_CS"/>
</dbReference>
<dbReference type="SMART" id="SM00947">
    <property type="entry name" value="Pro_CA"/>
    <property type="match status" value="1"/>
</dbReference>
<keyword evidence="6 8" id="KW-0456">Lyase</keyword>
<dbReference type="InterPro" id="IPR036874">
    <property type="entry name" value="Carbonic_anhydrase_sf"/>
</dbReference>
<comment type="function">
    <text evidence="8">Reversible hydration of carbon dioxide.</text>
</comment>
<dbReference type="EC" id="4.2.1.1" evidence="3 8"/>
<keyword evidence="5 8" id="KW-0862">Zinc</keyword>
<evidence type="ECO:0000256" key="1">
    <source>
        <dbReference type="ARBA" id="ARBA00001947"/>
    </source>
</evidence>
<dbReference type="PROSITE" id="PS00704">
    <property type="entry name" value="PROK_CO2_ANHYDRASE_1"/>
    <property type="match status" value="1"/>
</dbReference>
<dbReference type="PANTHER" id="PTHR11002">
    <property type="entry name" value="CARBONIC ANHYDRASE"/>
    <property type="match status" value="1"/>
</dbReference>
<dbReference type="PANTHER" id="PTHR11002:SF76">
    <property type="entry name" value="CARBONIC ANHYDRASE"/>
    <property type="match status" value="1"/>
</dbReference>
<evidence type="ECO:0000313" key="10">
    <source>
        <dbReference type="Proteomes" id="UP001163726"/>
    </source>
</evidence>
<dbReference type="Proteomes" id="UP001163726">
    <property type="component" value="Chromosome"/>
</dbReference>
<evidence type="ECO:0000313" key="9">
    <source>
        <dbReference type="EMBL" id="WAJ71027.1"/>
    </source>
</evidence>
<comment type="catalytic activity">
    <reaction evidence="7 8">
        <text>hydrogencarbonate + H(+) = CO2 + H2O</text>
        <dbReference type="Rhea" id="RHEA:10748"/>
        <dbReference type="ChEBI" id="CHEBI:15377"/>
        <dbReference type="ChEBI" id="CHEBI:15378"/>
        <dbReference type="ChEBI" id="CHEBI:16526"/>
        <dbReference type="ChEBI" id="CHEBI:17544"/>
        <dbReference type="EC" id="4.2.1.1"/>
    </reaction>
</comment>
<evidence type="ECO:0000256" key="8">
    <source>
        <dbReference type="RuleBase" id="RU003956"/>
    </source>
</evidence>
<sequence length="212" mass="23297">MKDIFKGVMAFKEHGFEERKQLFSDLANSQNPDVLFITCSDSRIDPNLLTDTNPGDLFICRNAGNIVPPHTNETGGMTASIEFAVAVLGVKHIIICGHSDCGALKGAINPDSLKDLPHVKEWIGHCRSAAEIVKAKHGCLGHEQLDEVIAENVVMQLQHLRTHPSVATKLALGKVELHGWVYNIKKGTVNAYSDKKKGFISIEEAYEAWLAQ</sequence>
<keyword evidence="10" id="KW-1185">Reference proteome</keyword>
<evidence type="ECO:0000256" key="7">
    <source>
        <dbReference type="ARBA" id="ARBA00048348"/>
    </source>
</evidence>
<dbReference type="CDD" id="cd00884">
    <property type="entry name" value="beta_CA_cladeB"/>
    <property type="match status" value="1"/>
</dbReference>
<dbReference type="EMBL" id="CP109965">
    <property type="protein sequence ID" value="WAJ71027.1"/>
    <property type="molecule type" value="Genomic_DNA"/>
</dbReference>
<keyword evidence="4" id="KW-0479">Metal-binding</keyword>
<proteinExistence type="inferred from homology"/>
<organism evidence="9 10">
    <name type="scientific">Catenovulum adriaticum</name>
    <dbReference type="NCBI Taxonomy" id="2984846"/>
    <lineage>
        <taxon>Bacteria</taxon>
        <taxon>Pseudomonadati</taxon>
        <taxon>Pseudomonadota</taxon>
        <taxon>Gammaproteobacteria</taxon>
        <taxon>Alteromonadales</taxon>
        <taxon>Alteromonadaceae</taxon>
        <taxon>Catenovulum</taxon>
    </lineage>
</organism>
<comment type="similarity">
    <text evidence="2 8">Belongs to the beta-class carbonic anhydrase family.</text>
</comment>
<evidence type="ECO:0000256" key="2">
    <source>
        <dbReference type="ARBA" id="ARBA00006217"/>
    </source>
</evidence>
<evidence type="ECO:0000256" key="4">
    <source>
        <dbReference type="ARBA" id="ARBA00022723"/>
    </source>
</evidence>
<gene>
    <name evidence="9" type="ORF">OLW01_04280</name>
</gene>
<evidence type="ECO:0000256" key="5">
    <source>
        <dbReference type="ARBA" id="ARBA00022833"/>
    </source>
</evidence>
<dbReference type="SUPFAM" id="SSF53056">
    <property type="entry name" value="beta-carbonic anhydrase, cab"/>
    <property type="match status" value="1"/>
</dbReference>
<protein>
    <recommendedName>
        <fullName evidence="3 8">Carbonic anhydrase</fullName>
        <ecNumber evidence="3 8">4.2.1.1</ecNumber>
    </recommendedName>
    <alternativeName>
        <fullName evidence="8">Carbonate dehydratase</fullName>
    </alternativeName>
</protein>
<dbReference type="InterPro" id="IPR045066">
    <property type="entry name" value="Beta_CA_cladeB"/>
</dbReference>
<dbReference type="RefSeq" id="WP_268075491.1">
    <property type="nucleotide sequence ID" value="NZ_CP109965.1"/>
</dbReference>
<dbReference type="Pfam" id="PF00484">
    <property type="entry name" value="Pro_CA"/>
    <property type="match status" value="1"/>
</dbReference>
<accession>A0ABY7AP34</accession>
<reference evidence="9" key="1">
    <citation type="submission" date="2022-10" db="EMBL/GenBank/DDBJ databases">
        <title>Catenovulum adriacola sp. nov. isolated in the Harbour of Susak.</title>
        <authorList>
            <person name="Schoch T."/>
            <person name="Reich S.J."/>
            <person name="Stoeferle S."/>
            <person name="Flaiz M."/>
            <person name="Kazda M."/>
            <person name="Riedel C.U."/>
            <person name="Duerre P."/>
        </authorList>
    </citation>
    <scope>NUCLEOTIDE SEQUENCE</scope>
    <source>
        <strain evidence="9">TS8</strain>
    </source>
</reference>
<dbReference type="Gene3D" id="3.40.1050.10">
    <property type="entry name" value="Carbonic anhydrase"/>
    <property type="match status" value="1"/>
</dbReference>